<dbReference type="EC" id="2.1.1.198" evidence="6"/>
<dbReference type="PANTHER" id="PTHR46111:SF1">
    <property type="entry name" value="RIBOSOMAL RNA SMALL SUBUNIT METHYLTRANSFERASE I"/>
    <property type="match status" value="1"/>
</dbReference>
<evidence type="ECO:0000256" key="1">
    <source>
        <dbReference type="ARBA" id="ARBA00022490"/>
    </source>
</evidence>
<sequence length="324" mass="33879">MQSDERETPKQTSPRDNGPDNGPEQENGPDAGQPDTGQPDNGREPGLTLVATPIGNLGDLAPRAVAVLRAADAVLCEDTRVTAPMLLRHGISARLVPLHEHNEDTAAPRLVARMQAGDKLALVSDAGTPLMSDPGYRLVRAAIAEGITVSAVPGPNAAVMALTLSGLPPHPFLFHGFLPPRAAARAAELAKLRAAERAGLAATLIFYEAPHRLAETLAALADALGPRPAAVTRELTKRFEEVRRGTLAELAAHYANHAPRGEIALVVAPPGDEAPEAEAGLDDRLRAALASGESLRDAAALVAAATGLPRKQVYARALELRAIT</sequence>
<comment type="catalytic activity">
    <reaction evidence="6">
        <text>cytidine(1402) in 16S rRNA + S-adenosyl-L-methionine = 2'-O-methylcytidine(1402) in 16S rRNA + S-adenosyl-L-homocysteine + H(+)</text>
        <dbReference type="Rhea" id="RHEA:42924"/>
        <dbReference type="Rhea" id="RHEA-COMP:10285"/>
        <dbReference type="Rhea" id="RHEA-COMP:10286"/>
        <dbReference type="ChEBI" id="CHEBI:15378"/>
        <dbReference type="ChEBI" id="CHEBI:57856"/>
        <dbReference type="ChEBI" id="CHEBI:59789"/>
        <dbReference type="ChEBI" id="CHEBI:74495"/>
        <dbReference type="ChEBI" id="CHEBI:82748"/>
        <dbReference type="EC" id="2.1.1.198"/>
    </reaction>
</comment>
<dbReference type="FunFam" id="3.30.950.10:FF:000002">
    <property type="entry name" value="Ribosomal RNA small subunit methyltransferase I"/>
    <property type="match status" value="1"/>
</dbReference>
<keyword evidence="2 6" id="KW-0698">rRNA processing</keyword>
<comment type="caution">
    <text evidence="10">The sequence shown here is derived from an EMBL/GenBank/DDBJ whole genome shotgun (WGS) entry which is preliminary data.</text>
</comment>
<keyword evidence="3 6" id="KW-0489">Methyltransferase</keyword>
<evidence type="ECO:0000313" key="11">
    <source>
        <dbReference type="Proteomes" id="UP000322110"/>
    </source>
</evidence>
<dbReference type="Pfam" id="PF23016">
    <property type="entry name" value="RsmI_C"/>
    <property type="match status" value="1"/>
</dbReference>
<keyword evidence="4 6" id="KW-0808">Transferase</keyword>
<dbReference type="OrthoDB" id="9809084at2"/>
<dbReference type="InterPro" id="IPR008189">
    <property type="entry name" value="rRNA_ssu_MeTfrase_I"/>
</dbReference>
<comment type="function">
    <text evidence="6">Catalyzes the 2'-O-methylation of the ribose of cytidine 1402 (C1402) in 16S rRNA.</text>
</comment>
<dbReference type="PIRSF" id="PIRSF005917">
    <property type="entry name" value="MTase_YraL"/>
    <property type="match status" value="1"/>
</dbReference>
<accession>A0A5B2TE79</accession>
<evidence type="ECO:0000256" key="5">
    <source>
        <dbReference type="ARBA" id="ARBA00022691"/>
    </source>
</evidence>
<dbReference type="Gene3D" id="3.40.1010.10">
    <property type="entry name" value="Cobalt-precorrin-4 Transmethylase, Domain 1"/>
    <property type="match status" value="1"/>
</dbReference>
<dbReference type="PANTHER" id="PTHR46111">
    <property type="entry name" value="RIBOSOMAL RNA SMALL SUBUNIT METHYLTRANSFERASE I"/>
    <property type="match status" value="1"/>
</dbReference>
<dbReference type="InterPro" id="IPR014776">
    <property type="entry name" value="4pyrrole_Mease_sub2"/>
</dbReference>
<evidence type="ECO:0000313" key="10">
    <source>
        <dbReference type="EMBL" id="KAA2212423.1"/>
    </source>
</evidence>
<dbReference type="NCBIfam" id="TIGR00096">
    <property type="entry name" value="16S rRNA (cytidine(1402)-2'-O)-methyltransferase"/>
    <property type="match status" value="1"/>
</dbReference>
<dbReference type="Gene3D" id="3.30.950.10">
    <property type="entry name" value="Methyltransferase, Cobalt-precorrin-4 Transmethylase, Domain 2"/>
    <property type="match status" value="1"/>
</dbReference>
<gene>
    <name evidence="6 10" type="primary">rsmI</name>
    <name evidence="10" type="ORF">F0Q34_15400</name>
</gene>
<name>A0A5B2TE79_9PROT</name>
<dbReference type="GO" id="GO:0070677">
    <property type="term" value="F:rRNA (cytosine-2'-O-)-methyltransferase activity"/>
    <property type="evidence" value="ECO:0007669"/>
    <property type="project" value="UniProtKB-UniRule"/>
</dbReference>
<dbReference type="SUPFAM" id="SSF53790">
    <property type="entry name" value="Tetrapyrrole methylase"/>
    <property type="match status" value="1"/>
</dbReference>
<feature type="region of interest" description="Disordered" evidence="7">
    <location>
        <begin position="1"/>
        <end position="50"/>
    </location>
</feature>
<dbReference type="CDD" id="cd11648">
    <property type="entry name" value="RsmI"/>
    <property type="match status" value="1"/>
</dbReference>
<evidence type="ECO:0000259" key="8">
    <source>
        <dbReference type="Pfam" id="PF00590"/>
    </source>
</evidence>
<dbReference type="InterPro" id="IPR035996">
    <property type="entry name" value="4pyrrol_Methylase_sf"/>
</dbReference>
<dbReference type="Pfam" id="PF00590">
    <property type="entry name" value="TP_methylase"/>
    <property type="match status" value="1"/>
</dbReference>
<dbReference type="HAMAP" id="MF_01877">
    <property type="entry name" value="16SrRNA_methyltr_I"/>
    <property type="match status" value="1"/>
</dbReference>
<comment type="subcellular location">
    <subcellularLocation>
        <location evidence="6">Cytoplasm</location>
    </subcellularLocation>
</comment>
<evidence type="ECO:0000256" key="3">
    <source>
        <dbReference type="ARBA" id="ARBA00022603"/>
    </source>
</evidence>
<evidence type="ECO:0000256" key="7">
    <source>
        <dbReference type="SAM" id="MobiDB-lite"/>
    </source>
</evidence>
<dbReference type="InterPro" id="IPR000878">
    <property type="entry name" value="4pyrrol_Mease"/>
</dbReference>
<dbReference type="InterPro" id="IPR053910">
    <property type="entry name" value="RsmI_HTH"/>
</dbReference>
<evidence type="ECO:0000259" key="9">
    <source>
        <dbReference type="Pfam" id="PF23016"/>
    </source>
</evidence>
<reference evidence="10 11" key="1">
    <citation type="journal article" date="2015" name="Int. J. Syst. Evol. Microbiol.">
        <title>Roseomonas oryzae sp. nov., isolated from paddy rhizosphere soil.</title>
        <authorList>
            <person name="Ramaprasad E.V."/>
            <person name="Sasikala Ch."/>
            <person name="Ramana Ch.V."/>
        </authorList>
    </citation>
    <scope>NUCLEOTIDE SEQUENCE [LARGE SCALE GENOMIC DNA]</scope>
    <source>
        <strain evidence="10 11">KCTC 42542</strain>
    </source>
</reference>
<dbReference type="FunFam" id="3.40.1010.10:FF:000007">
    <property type="entry name" value="Ribosomal RNA small subunit methyltransferase I"/>
    <property type="match status" value="1"/>
</dbReference>
<dbReference type="EMBL" id="VUKA01000008">
    <property type="protein sequence ID" value="KAA2212423.1"/>
    <property type="molecule type" value="Genomic_DNA"/>
</dbReference>
<keyword evidence="11" id="KW-1185">Reference proteome</keyword>
<dbReference type="AlphaFoldDB" id="A0A5B2TE79"/>
<evidence type="ECO:0000256" key="4">
    <source>
        <dbReference type="ARBA" id="ARBA00022679"/>
    </source>
</evidence>
<proteinExistence type="inferred from homology"/>
<dbReference type="Proteomes" id="UP000322110">
    <property type="component" value="Unassembled WGS sequence"/>
</dbReference>
<keyword evidence="1 6" id="KW-0963">Cytoplasm</keyword>
<keyword evidence="5 6" id="KW-0949">S-adenosyl-L-methionine</keyword>
<comment type="similarity">
    <text evidence="6">Belongs to the methyltransferase superfamily. RsmI family.</text>
</comment>
<dbReference type="InterPro" id="IPR014777">
    <property type="entry name" value="4pyrrole_Mease_sub1"/>
</dbReference>
<dbReference type="GO" id="GO:0005737">
    <property type="term" value="C:cytoplasm"/>
    <property type="evidence" value="ECO:0007669"/>
    <property type="project" value="UniProtKB-SubCell"/>
</dbReference>
<organism evidence="10 11">
    <name type="scientific">Teichococcus oryzae</name>
    <dbReference type="NCBI Taxonomy" id="1608942"/>
    <lineage>
        <taxon>Bacteria</taxon>
        <taxon>Pseudomonadati</taxon>
        <taxon>Pseudomonadota</taxon>
        <taxon>Alphaproteobacteria</taxon>
        <taxon>Acetobacterales</taxon>
        <taxon>Roseomonadaceae</taxon>
        <taxon>Roseomonas</taxon>
    </lineage>
</organism>
<feature type="domain" description="RsmI HTH" evidence="9">
    <location>
        <begin position="278"/>
        <end position="321"/>
    </location>
</feature>
<evidence type="ECO:0000256" key="6">
    <source>
        <dbReference type="HAMAP-Rule" id="MF_01877"/>
    </source>
</evidence>
<feature type="domain" description="Tetrapyrrole methylase" evidence="8">
    <location>
        <begin position="47"/>
        <end position="251"/>
    </location>
</feature>
<evidence type="ECO:0000256" key="2">
    <source>
        <dbReference type="ARBA" id="ARBA00022552"/>
    </source>
</evidence>
<protein>
    <recommendedName>
        <fullName evidence="6">Ribosomal RNA small subunit methyltransferase I</fullName>
        <ecNumber evidence="6">2.1.1.198</ecNumber>
    </recommendedName>
    <alternativeName>
        <fullName evidence="6">16S rRNA 2'-O-ribose C1402 methyltransferase</fullName>
    </alternativeName>
    <alternativeName>
        <fullName evidence="6">rRNA (cytidine-2'-O-)-methyltransferase RsmI</fullName>
    </alternativeName>
</protein>
<dbReference type="RefSeq" id="WP_149813120.1">
    <property type="nucleotide sequence ID" value="NZ_VUKA01000008.1"/>
</dbReference>